<name>A0AAD3TQB2_9TREE</name>
<comment type="caution">
    <text evidence="1">The sequence shown here is derived from an EMBL/GenBank/DDBJ whole genome shotgun (WGS) entry which is preliminary data.</text>
</comment>
<gene>
    <name evidence="1" type="ORF">CspeluHIS016_0200870</name>
</gene>
<dbReference type="AlphaFoldDB" id="A0AAD3TQB2"/>
<organism evidence="1 2">
    <name type="scientific">Cutaneotrichosporon spelunceum</name>
    <dbReference type="NCBI Taxonomy" id="1672016"/>
    <lineage>
        <taxon>Eukaryota</taxon>
        <taxon>Fungi</taxon>
        <taxon>Dikarya</taxon>
        <taxon>Basidiomycota</taxon>
        <taxon>Agaricomycotina</taxon>
        <taxon>Tremellomycetes</taxon>
        <taxon>Trichosporonales</taxon>
        <taxon>Trichosporonaceae</taxon>
        <taxon>Cutaneotrichosporon</taxon>
    </lineage>
</organism>
<dbReference type="Proteomes" id="UP001222932">
    <property type="component" value="Unassembled WGS sequence"/>
</dbReference>
<accession>A0AAD3TQB2</accession>
<sequence>MSHVRTKDSVSAPSGINRSWRDKAYVTNWELLRVAERAVLSSCVLNSFSGEKLSAMHMDAEWLCNTVDLNPTCTRSKTSFFAPASLAGLSHGNAASSTPVKTGAMGSSKIELYLPESHQVLSVHLPGAPTVPSLAVVHRASGKSDWVLCETGHVVGNEDEGIAELWQGILGCDRHGAEADVGSFWRGWEERVRGDQWE</sequence>
<dbReference type="EMBL" id="BTCM01000002">
    <property type="protein sequence ID" value="GMK55031.1"/>
    <property type="molecule type" value="Genomic_DNA"/>
</dbReference>
<evidence type="ECO:0000313" key="2">
    <source>
        <dbReference type="Proteomes" id="UP001222932"/>
    </source>
</evidence>
<protein>
    <submittedName>
        <fullName evidence="1">Uncharacterized protein</fullName>
    </submittedName>
</protein>
<proteinExistence type="predicted"/>
<keyword evidence="2" id="KW-1185">Reference proteome</keyword>
<evidence type="ECO:0000313" key="1">
    <source>
        <dbReference type="EMBL" id="GMK55031.1"/>
    </source>
</evidence>
<reference evidence="1" key="2">
    <citation type="submission" date="2023-06" db="EMBL/GenBank/DDBJ databases">
        <authorList>
            <person name="Kobayashi Y."/>
            <person name="Kayamori A."/>
            <person name="Aoki K."/>
            <person name="Shiwa Y."/>
            <person name="Fujita N."/>
            <person name="Sugita T."/>
            <person name="Iwasaki W."/>
            <person name="Tanaka N."/>
            <person name="Takashima M."/>
        </authorList>
    </citation>
    <scope>NUCLEOTIDE SEQUENCE</scope>
    <source>
        <strain evidence="1">HIS016</strain>
    </source>
</reference>
<reference evidence="1" key="1">
    <citation type="journal article" date="2023" name="BMC Genomics">
        <title>Chromosome-level genome assemblies of Cutaneotrichosporon spp. (Trichosporonales, Basidiomycota) reveal imbalanced evolution between nucleotide sequences and chromosome synteny.</title>
        <authorList>
            <person name="Kobayashi Y."/>
            <person name="Kayamori A."/>
            <person name="Aoki K."/>
            <person name="Shiwa Y."/>
            <person name="Matsutani M."/>
            <person name="Fujita N."/>
            <person name="Sugita T."/>
            <person name="Iwasaki W."/>
            <person name="Tanaka N."/>
            <person name="Takashima M."/>
        </authorList>
    </citation>
    <scope>NUCLEOTIDE SEQUENCE</scope>
    <source>
        <strain evidence="1">HIS016</strain>
    </source>
</reference>